<protein>
    <recommendedName>
        <fullName evidence="3">Mobilization protein</fullName>
    </recommendedName>
</protein>
<keyword evidence="2" id="KW-1185">Reference proteome</keyword>
<dbReference type="Pfam" id="PF21983">
    <property type="entry name" value="NikA-like"/>
    <property type="match status" value="1"/>
</dbReference>
<reference evidence="1 2" key="1">
    <citation type="submission" date="2021-10" db="EMBL/GenBank/DDBJ databases">
        <title>Anaerobic single-cell dispensing facilitates the cultivation of human gut bacteria.</title>
        <authorList>
            <person name="Afrizal A."/>
        </authorList>
    </citation>
    <scope>NUCLEOTIDE SEQUENCE [LARGE SCALE GENOMIC DNA]</scope>
    <source>
        <strain evidence="1 2">CLA-AA-H232</strain>
    </source>
</reference>
<evidence type="ECO:0000313" key="1">
    <source>
        <dbReference type="EMBL" id="MCC2210385.1"/>
    </source>
</evidence>
<evidence type="ECO:0008006" key="3">
    <source>
        <dbReference type="Google" id="ProtNLM"/>
    </source>
</evidence>
<comment type="caution">
    <text evidence="1">The sequence shown here is derived from an EMBL/GenBank/DDBJ whole genome shotgun (WGS) entry which is preliminary data.</text>
</comment>
<dbReference type="AlphaFoldDB" id="A0AAE3JA39"/>
<dbReference type="RefSeq" id="WP_022229128.1">
    <property type="nucleotide sequence ID" value="NZ_JAJEQM010000007.1"/>
</dbReference>
<sequence>MATKNKNRVRNRIINFRVTPSEYEEIQARIKVCGMPKGEYFIQSLLHQNICISVGKYQSDRLSLEFKKLREVLETVSDIDEMVDIANECKALLNQLIIITKDNQKLSQDDFITKKKP</sequence>
<name>A0AAE3JA39_9FIRM</name>
<organism evidence="1 2">
    <name type="scientific">Hominilimicola fabiformis</name>
    <dbReference type="NCBI Taxonomy" id="2885356"/>
    <lineage>
        <taxon>Bacteria</taxon>
        <taxon>Bacillati</taxon>
        <taxon>Bacillota</taxon>
        <taxon>Clostridia</taxon>
        <taxon>Eubacteriales</taxon>
        <taxon>Oscillospiraceae</taxon>
        <taxon>Hominilimicola</taxon>
    </lineage>
</organism>
<dbReference type="InterPro" id="IPR053842">
    <property type="entry name" value="NikA-like"/>
</dbReference>
<accession>A0AAE3JA39</accession>
<evidence type="ECO:0000313" key="2">
    <source>
        <dbReference type="Proteomes" id="UP001198242"/>
    </source>
</evidence>
<dbReference type="EMBL" id="JAJEQM010000007">
    <property type="protein sequence ID" value="MCC2210385.1"/>
    <property type="molecule type" value="Genomic_DNA"/>
</dbReference>
<dbReference type="Proteomes" id="UP001198242">
    <property type="component" value="Unassembled WGS sequence"/>
</dbReference>
<gene>
    <name evidence="1" type="ORF">LKE05_06210</name>
</gene>
<proteinExistence type="predicted"/>